<dbReference type="InterPro" id="IPR006558">
    <property type="entry name" value="LamG-like"/>
</dbReference>
<dbReference type="InterPro" id="IPR017853">
    <property type="entry name" value="GH"/>
</dbReference>
<feature type="chain" id="PRO_5047224047" description="non-reducing end alpha-L-arabinofuranosidase" evidence="9">
    <location>
        <begin position="34"/>
        <end position="1069"/>
    </location>
</feature>
<dbReference type="SUPFAM" id="SSF51445">
    <property type="entry name" value="(Trans)glycosidases"/>
    <property type="match status" value="1"/>
</dbReference>
<dbReference type="InterPro" id="IPR013780">
    <property type="entry name" value="Glyco_hydro_b"/>
</dbReference>
<proteinExistence type="inferred from homology"/>
<dbReference type="InterPro" id="IPR055235">
    <property type="entry name" value="ASD1_cat"/>
</dbReference>
<keyword evidence="7" id="KW-0325">Glycoprotein</keyword>
<dbReference type="SUPFAM" id="SSF49785">
    <property type="entry name" value="Galactose-binding domain-like"/>
    <property type="match status" value="1"/>
</dbReference>
<dbReference type="Gene3D" id="2.60.40.1180">
    <property type="entry name" value="Golgi alpha-mannosidase II"/>
    <property type="match status" value="1"/>
</dbReference>
<feature type="compositionally biased region" description="Low complexity" evidence="8">
    <location>
        <begin position="260"/>
        <end position="272"/>
    </location>
</feature>
<evidence type="ECO:0000259" key="11">
    <source>
        <dbReference type="SMART" id="SM00813"/>
    </source>
</evidence>
<dbReference type="Proteomes" id="UP001592528">
    <property type="component" value="Unassembled WGS sequence"/>
</dbReference>
<evidence type="ECO:0000256" key="2">
    <source>
        <dbReference type="ARBA" id="ARBA00007186"/>
    </source>
</evidence>
<dbReference type="EMBL" id="JBHEZZ010000001">
    <property type="protein sequence ID" value="MFC1400160.1"/>
    <property type="molecule type" value="Genomic_DNA"/>
</dbReference>
<dbReference type="Pfam" id="PF22848">
    <property type="entry name" value="ASD1_dom"/>
    <property type="match status" value="1"/>
</dbReference>
<feature type="region of interest" description="Disordered" evidence="8">
    <location>
        <begin position="259"/>
        <end position="282"/>
    </location>
</feature>
<protein>
    <recommendedName>
        <fullName evidence="3">non-reducing end alpha-L-arabinofuranosidase</fullName>
        <ecNumber evidence="3">3.2.1.55</ecNumber>
    </recommendedName>
</protein>
<evidence type="ECO:0000259" key="10">
    <source>
        <dbReference type="SMART" id="SM00560"/>
    </source>
</evidence>
<dbReference type="Pfam" id="PF06964">
    <property type="entry name" value="Alpha-L-AF_C"/>
    <property type="match status" value="1"/>
</dbReference>
<evidence type="ECO:0000313" key="12">
    <source>
        <dbReference type="EMBL" id="MFC1400160.1"/>
    </source>
</evidence>
<comment type="caution">
    <text evidence="12">The sequence shown here is derived from an EMBL/GenBank/DDBJ whole genome shotgun (WGS) entry which is preliminary data.</text>
</comment>
<evidence type="ECO:0000256" key="4">
    <source>
        <dbReference type="ARBA" id="ARBA00022729"/>
    </source>
</evidence>
<evidence type="ECO:0000256" key="6">
    <source>
        <dbReference type="ARBA" id="ARBA00023157"/>
    </source>
</evidence>
<dbReference type="SUPFAM" id="SSF51011">
    <property type="entry name" value="Glycosyl hydrolase domain"/>
    <property type="match status" value="1"/>
</dbReference>
<reference evidence="12 13" key="1">
    <citation type="submission" date="2024-09" db="EMBL/GenBank/DDBJ databases">
        <authorList>
            <person name="Lee S.D."/>
        </authorList>
    </citation>
    <scope>NUCLEOTIDE SEQUENCE [LARGE SCALE GENOMIC DNA]</scope>
    <source>
        <strain evidence="12 13">N1-5</strain>
    </source>
</reference>
<keyword evidence="13" id="KW-1185">Reference proteome</keyword>
<dbReference type="InterPro" id="IPR051563">
    <property type="entry name" value="Glycosyl_Hydrolase_51"/>
</dbReference>
<evidence type="ECO:0000313" key="13">
    <source>
        <dbReference type="Proteomes" id="UP001592528"/>
    </source>
</evidence>
<dbReference type="Gene3D" id="2.60.120.260">
    <property type="entry name" value="Galactose-binding domain-like"/>
    <property type="match status" value="1"/>
</dbReference>
<evidence type="ECO:0000256" key="3">
    <source>
        <dbReference type="ARBA" id="ARBA00012670"/>
    </source>
</evidence>
<dbReference type="Pfam" id="PF02018">
    <property type="entry name" value="CBM_4_9"/>
    <property type="match status" value="1"/>
</dbReference>
<comment type="catalytic activity">
    <reaction evidence="1">
        <text>Hydrolysis of terminal non-reducing alpha-L-arabinofuranoside residues in alpha-L-arabinosides.</text>
        <dbReference type="EC" id="3.2.1.55"/>
    </reaction>
</comment>
<dbReference type="Gene3D" id="3.20.20.80">
    <property type="entry name" value="Glycosidases"/>
    <property type="match status" value="1"/>
</dbReference>
<dbReference type="InterPro" id="IPR008979">
    <property type="entry name" value="Galactose-bd-like_sf"/>
</dbReference>
<name>A0ABV6UFE2_9ACTN</name>
<keyword evidence="4 9" id="KW-0732">Signal</keyword>
<evidence type="ECO:0000256" key="8">
    <source>
        <dbReference type="SAM" id="MobiDB-lite"/>
    </source>
</evidence>
<dbReference type="SMART" id="SM00813">
    <property type="entry name" value="Alpha-L-AF_C"/>
    <property type="match status" value="1"/>
</dbReference>
<evidence type="ECO:0000256" key="1">
    <source>
        <dbReference type="ARBA" id="ARBA00001462"/>
    </source>
</evidence>
<organism evidence="12 13">
    <name type="scientific">Streptacidiphilus cavernicola</name>
    <dbReference type="NCBI Taxonomy" id="3342716"/>
    <lineage>
        <taxon>Bacteria</taxon>
        <taxon>Bacillati</taxon>
        <taxon>Actinomycetota</taxon>
        <taxon>Actinomycetes</taxon>
        <taxon>Kitasatosporales</taxon>
        <taxon>Streptomycetaceae</taxon>
        <taxon>Streptacidiphilus</taxon>
    </lineage>
</organism>
<dbReference type="Gene3D" id="2.60.120.200">
    <property type="match status" value="2"/>
</dbReference>
<feature type="domain" description="LamG-like jellyroll fold" evidence="10">
    <location>
        <begin position="103"/>
        <end position="244"/>
    </location>
</feature>
<evidence type="ECO:0000256" key="7">
    <source>
        <dbReference type="ARBA" id="ARBA00023180"/>
    </source>
</evidence>
<feature type="signal peptide" evidence="9">
    <location>
        <begin position="1"/>
        <end position="33"/>
    </location>
</feature>
<accession>A0ABV6UFE2</accession>
<dbReference type="PANTHER" id="PTHR31776:SF0">
    <property type="entry name" value="ALPHA-L-ARABINOFURANOSIDASE 1"/>
    <property type="match status" value="1"/>
</dbReference>
<sequence>MRRGRGRAVALAATTALLLGGLTTAMGSGTAGAATTAPSLAAHLALDEGSGTTAADSSGNGHTGTLGSGVIWSAGQVGAHAVSLNGTTNGNIDIPTPVVDTSQSFTVSAWVKLNNTSGYQTAVSIDGTNVSGFYLQLRGDTGDFAFTRLSSDSTSATTSAIATDGTAPSTGTWYHLVGVDDESAGKLHLYVDGAAQTDAAYTGGGWKAAGHTLIGRGLFGGSPVDFVNGSVDDVQFYQGALTADQVAAINTSAHWNLDEGSGSSAADSSGNGHTATLGSGAGWATPGRAGAHALTLDGTANGNATASGAVVDTRQSFSVSAWVKPTAVSGFQTAVSIDGANVSGFYLQLRGDTGKFAFTRLASDADSAAVATVPATAAPTAGQWYHLVGVDDVAAGKLSFYVNGVLQGSTAYTGNWQATGDTVIGRGRYNGAPADFFGGGVDDVQVFDHALTADEVQTVVGTAGGTLSVDAANPAHALPSTFFGVMTEDINHSGEGGLYAELIQNRSMMASSTSPVDWSAVGDSTIALDTGNPLNSALTQSLKVSLTTATRDSRAGVANSGFWGIPVAPGRSYTVSFFAKASAGFKGPLTVDVEGADGTVYAKGRVNGVGTGWKQFTTTIRTGDDAPSTAAARFVLSAQTGSGATLWLDNVSLFPPTYGNVKNGLRTDLMTKIAGLEPSFIREPGGNYLEGNTLATRFDWKNTIGPVWTRPGHQDDAWGYWSTDGMGLLEYLEWAESLGAQPLLAVYAGYNLNGSHVDVSQLGPYVQDALDEIQYATGSTKTVWGAKRAADGHPKPFDIGYVEVGNEDWFDGSGSYDGDNGRFAQFYDAIKKAYPSIKIIATTPVKSRTPDVVDEHYYETPAWMNSHANLYDSTSRSGPKIMVGEWASQEGKPTPDLNAALGDASWLTGLERNSDIVTQEAYAPLLANVNSVQWNTNLIGFDALTSYGSPSYYAQSMLAQHHGDQVLSATYAGIGGLNTVVTKDSRTGRIYIAVVNPGGTAQPVTVDLAGAGTVAETGSQTVLSSAHPTDTNTISDPAHVVPVTSPVHGLGATFTKTFAAYSLTILTVN</sequence>
<keyword evidence="6" id="KW-1015">Disulfide bond</keyword>
<feature type="domain" description="LamG-like jellyroll fold" evidence="10">
    <location>
        <begin position="315"/>
        <end position="454"/>
    </location>
</feature>
<dbReference type="InterPro" id="IPR003305">
    <property type="entry name" value="CenC_carb-bd"/>
</dbReference>
<keyword evidence="5" id="KW-0378">Hydrolase</keyword>
<dbReference type="Pfam" id="PF13385">
    <property type="entry name" value="Laminin_G_3"/>
    <property type="match status" value="2"/>
</dbReference>
<dbReference type="SUPFAM" id="SSF49899">
    <property type="entry name" value="Concanavalin A-like lectins/glucanases"/>
    <property type="match status" value="2"/>
</dbReference>
<evidence type="ECO:0000256" key="9">
    <source>
        <dbReference type="SAM" id="SignalP"/>
    </source>
</evidence>
<dbReference type="InterPro" id="IPR010720">
    <property type="entry name" value="Alpha-L-AF_C"/>
</dbReference>
<comment type="similarity">
    <text evidence="2">Belongs to the glycosyl hydrolase 51 family.</text>
</comment>
<gene>
    <name evidence="12" type="ORF">ACEZDJ_02535</name>
</gene>
<dbReference type="PANTHER" id="PTHR31776">
    <property type="entry name" value="ALPHA-L-ARABINOFURANOSIDASE 1"/>
    <property type="match status" value="1"/>
</dbReference>
<feature type="domain" description="Alpha-L-arabinofuranosidase C-terminal" evidence="11">
    <location>
        <begin position="884"/>
        <end position="1062"/>
    </location>
</feature>
<dbReference type="InterPro" id="IPR013320">
    <property type="entry name" value="ConA-like_dom_sf"/>
</dbReference>
<dbReference type="EC" id="3.2.1.55" evidence="3"/>
<evidence type="ECO:0000256" key="5">
    <source>
        <dbReference type="ARBA" id="ARBA00022801"/>
    </source>
</evidence>
<dbReference type="SMART" id="SM00560">
    <property type="entry name" value="LamGL"/>
    <property type="match status" value="2"/>
</dbReference>
<dbReference type="RefSeq" id="WP_030251042.1">
    <property type="nucleotide sequence ID" value="NZ_JBHEZZ010000001.1"/>
</dbReference>